<evidence type="ECO:0000256" key="9">
    <source>
        <dbReference type="ARBA" id="ARBA00023303"/>
    </source>
</evidence>
<keyword evidence="12" id="KW-0813">Transport</keyword>
<keyword evidence="3" id="KW-0997">Cell inner membrane</keyword>
<evidence type="ECO:0000313" key="14">
    <source>
        <dbReference type="Proteomes" id="UP000190023"/>
    </source>
</evidence>
<name>A0A1T0AU27_9PAST</name>
<keyword evidence="9 12" id="KW-0407">Ion channel</keyword>
<evidence type="ECO:0000256" key="7">
    <source>
        <dbReference type="ARBA" id="ARBA00023065"/>
    </source>
</evidence>
<evidence type="ECO:0000256" key="1">
    <source>
        <dbReference type="ARBA" id="ARBA00004651"/>
    </source>
</evidence>
<keyword evidence="12" id="KW-0479">Metal-binding</keyword>
<keyword evidence="5 12" id="KW-1133">Transmembrane helix</keyword>
<feature type="transmembrane region" description="Helical" evidence="12">
    <location>
        <begin position="69"/>
        <end position="90"/>
    </location>
</feature>
<evidence type="ECO:0000256" key="11">
    <source>
        <dbReference type="ARBA" id="ARBA00035585"/>
    </source>
</evidence>
<keyword evidence="6 12" id="KW-0915">Sodium</keyword>
<dbReference type="GO" id="GO:0005886">
    <property type="term" value="C:plasma membrane"/>
    <property type="evidence" value="ECO:0007669"/>
    <property type="project" value="UniProtKB-SubCell"/>
</dbReference>
<dbReference type="PANTHER" id="PTHR28259">
    <property type="entry name" value="FLUORIDE EXPORT PROTEIN 1-RELATED"/>
    <property type="match status" value="1"/>
</dbReference>
<evidence type="ECO:0000256" key="8">
    <source>
        <dbReference type="ARBA" id="ARBA00023136"/>
    </source>
</evidence>
<evidence type="ECO:0000256" key="5">
    <source>
        <dbReference type="ARBA" id="ARBA00022989"/>
    </source>
</evidence>
<evidence type="ECO:0000256" key="4">
    <source>
        <dbReference type="ARBA" id="ARBA00022692"/>
    </source>
</evidence>
<evidence type="ECO:0000313" key="13">
    <source>
        <dbReference type="EMBL" id="OOS00199.1"/>
    </source>
</evidence>
<organism evidence="13 14">
    <name type="scientific">[Haemophilus] felis</name>
    <dbReference type="NCBI Taxonomy" id="123822"/>
    <lineage>
        <taxon>Bacteria</taxon>
        <taxon>Pseudomonadati</taxon>
        <taxon>Pseudomonadota</taxon>
        <taxon>Gammaproteobacteria</taxon>
        <taxon>Pasteurellales</taxon>
        <taxon>Pasteurellaceae</taxon>
    </lineage>
</organism>
<dbReference type="GO" id="GO:0140114">
    <property type="term" value="P:cellular detoxification of fluoride"/>
    <property type="evidence" value="ECO:0007669"/>
    <property type="project" value="UniProtKB-UniRule"/>
</dbReference>
<gene>
    <name evidence="12" type="primary">fluC</name>
    <name evidence="12" type="synonym">crcB</name>
    <name evidence="13" type="ORF">B0188_10795</name>
</gene>
<proteinExistence type="inferred from homology"/>
<dbReference type="STRING" id="123822.B0188_10795"/>
<evidence type="ECO:0000256" key="6">
    <source>
        <dbReference type="ARBA" id="ARBA00023053"/>
    </source>
</evidence>
<protein>
    <recommendedName>
        <fullName evidence="12">Fluoride-specific ion channel FluC</fullName>
    </recommendedName>
</protein>
<keyword evidence="8 12" id="KW-0472">Membrane</keyword>
<feature type="transmembrane region" description="Helical" evidence="12">
    <location>
        <begin position="102"/>
        <end position="127"/>
    </location>
</feature>
<evidence type="ECO:0000256" key="10">
    <source>
        <dbReference type="ARBA" id="ARBA00035120"/>
    </source>
</evidence>
<dbReference type="GO" id="GO:0046872">
    <property type="term" value="F:metal ion binding"/>
    <property type="evidence" value="ECO:0007669"/>
    <property type="project" value="UniProtKB-KW"/>
</dbReference>
<evidence type="ECO:0000256" key="3">
    <source>
        <dbReference type="ARBA" id="ARBA00022519"/>
    </source>
</evidence>
<keyword evidence="7 12" id="KW-0406">Ion transport</keyword>
<dbReference type="InterPro" id="IPR003691">
    <property type="entry name" value="FluC"/>
</dbReference>
<evidence type="ECO:0000256" key="12">
    <source>
        <dbReference type="HAMAP-Rule" id="MF_00454"/>
    </source>
</evidence>
<dbReference type="Proteomes" id="UP000190023">
    <property type="component" value="Unassembled WGS sequence"/>
</dbReference>
<comment type="subcellular location">
    <subcellularLocation>
        <location evidence="1 12">Cell membrane</location>
        <topology evidence="1 12">Multi-pass membrane protein</topology>
    </subcellularLocation>
</comment>
<comment type="caution">
    <text evidence="13">The sequence shown here is derived from an EMBL/GenBank/DDBJ whole genome shotgun (WGS) entry which is preliminary data.</text>
</comment>
<keyword evidence="4 12" id="KW-0812">Transmembrane</keyword>
<comment type="function">
    <text evidence="12">Fluoride-specific ion channel. Important for reducing fluoride concentration in the cell, thus reducing its toxicity.</text>
</comment>
<reference evidence="13 14" key="1">
    <citation type="submission" date="2017-02" db="EMBL/GenBank/DDBJ databases">
        <title>Draft genome sequence of Haemophilus felis CCUG 31170 type strain.</title>
        <authorList>
            <person name="Engstrom-Jakobsson H."/>
            <person name="Salva-Serra F."/>
            <person name="Thorell K."/>
            <person name="Gonzales-Siles L."/>
            <person name="Karlsson R."/>
            <person name="Boulund F."/>
            <person name="Engstrand L."/>
            <person name="Kristiansson E."/>
            <person name="Moore E."/>
        </authorList>
    </citation>
    <scope>NUCLEOTIDE SEQUENCE [LARGE SCALE GENOMIC DNA]</scope>
    <source>
        <strain evidence="13 14">CCUG 31170</strain>
    </source>
</reference>
<accession>A0A1T0AU27</accession>
<dbReference type="Pfam" id="PF02537">
    <property type="entry name" value="CRCB"/>
    <property type="match status" value="1"/>
</dbReference>
<feature type="binding site" evidence="12">
    <location>
        <position position="80"/>
    </location>
    <ligand>
        <name>Na(+)</name>
        <dbReference type="ChEBI" id="CHEBI:29101"/>
        <note>structural</note>
    </ligand>
</feature>
<dbReference type="GO" id="GO:0062054">
    <property type="term" value="F:fluoride channel activity"/>
    <property type="evidence" value="ECO:0007669"/>
    <property type="project" value="UniProtKB-UniRule"/>
</dbReference>
<dbReference type="AlphaFoldDB" id="A0A1T0AU27"/>
<comment type="similarity">
    <text evidence="10 12">Belongs to the fluoride channel Fluc/FEX (TC 1.A.43) family.</text>
</comment>
<dbReference type="OrthoDB" id="9806299at2"/>
<feature type="binding site" evidence="12">
    <location>
        <position position="77"/>
    </location>
    <ligand>
        <name>Na(+)</name>
        <dbReference type="ChEBI" id="CHEBI:29101"/>
        <note>structural</note>
    </ligand>
</feature>
<keyword evidence="2 12" id="KW-1003">Cell membrane</keyword>
<keyword evidence="14" id="KW-1185">Reference proteome</keyword>
<feature type="transmembrane region" description="Helical" evidence="12">
    <location>
        <begin position="41"/>
        <end position="62"/>
    </location>
</feature>
<comment type="activity regulation">
    <text evidence="12">Na(+) is not transported, but it plays an essential structural role and its presence is essential for fluoride channel function.</text>
</comment>
<comment type="catalytic activity">
    <reaction evidence="11">
        <text>fluoride(in) = fluoride(out)</text>
        <dbReference type="Rhea" id="RHEA:76159"/>
        <dbReference type="ChEBI" id="CHEBI:17051"/>
    </reaction>
    <physiologicalReaction direction="left-to-right" evidence="11">
        <dbReference type="Rhea" id="RHEA:76160"/>
    </physiologicalReaction>
</comment>
<evidence type="ECO:0000256" key="2">
    <source>
        <dbReference type="ARBA" id="ARBA00022475"/>
    </source>
</evidence>
<sequence length="128" mass="14230">MMWWQSVLLISLGASLGACVRWGLGLWLNSLFTSLSFGVLVANYLGSFIIGITIACCWFFPLFGSWWRLFLITGFLGSLTTFSAFSAEVIENLFQGSLFNALMILLFHVLGSLLCTVLGIIAVRYWIS</sequence>
<dbReference type="EMBL" id="MUYB01000056">
    <property type="protein sequence ID" value="OOS00199.1"/>
    <property type="molecule type" value="Genomic_DNA"/>
</dbReference>
<dbReference type="HAMAP" id="MF_00454">
    <property type="entry name" value="FluC"/>
    <property type="match status" value="1"/>
</dbReference>
<dbReference type="PANTHER" id="PTHR28259:SF1">
    <property type="entry name" value="FLUORIDE EXPORT PROTEIN 1-RELATED"/>
    <property type="match status" value="1"/>
</dbReference>